<dbReference type="Proteomes" id="UP001152607">
    <property type="component" value="Unassembled WGS sequence"/>
</dbReference>
<protein>
    <submittedName>
        <fullName evidence="2">Uncharacterized protein</fullName>
    </submittedName>
</protein>
<dbReference type="AlphaFoldDB" id="A0A9W4UGF6"/>
<proteinExistence type="predicted"/>
<gene>
    <name evidence="2" type="ORF">PDIGIT_LOCUS8338</name>
</gene>
<organism evidence="2 3">
    <name type="scientific">Periconia digitata</name>
    <dbReference type="NCBI Taxonomy" id="1303443"/>
    <lineage>
        <taxon>Eukaryota</taxon>
        <taxon>Fungi</taxon>
        <taxon>Dikarya</taxon>
        <taxon>Ascomycota</taxon>
        <taxon>Pezizomycotina</taxon>
        <taxon>Dothideomycetes</taxon>
        <taxon>Pleosporomycetidae</taxon>
        <taxon>Pleosporales</taxon>
        <taxon>Massarineae</taxon>
        <taxon>Periconiaceae</taxon>
        <taxon>Periconia</taxon>
    </lineage>
</organism>
<evidence type="ECO:0000313" key="2">
    <source>
        <dbReference type="EMBL" id="CAI6335259.1"/>
    </source>
</evidence>
<keyword evidence="3" id="KW-1185">Reference proteome</keyword>
<feature type="region of interest" description="Disordered" evidence="1">
    <location>
        <begin position="1"/>
        <end position="100"/>
    </location>
</feature>
<dbReference type="EMBL" id="CAOQHR010000005">
    <property type="protein sequence ID" value="CAI6335259.1"/>
    <property type="molecule type" value="Genomic_DNA"/>
</dbReference>
<feature type="compositionally biased region" description="Acidic residues" evidence="1">
    <location>
        <begin position="252"/>
        <end position="274"/>
    </location>
</feature>
<evidence type="ECO:0000313" key="3">
    <source>
        <dbReference type="Proteomes" id="UP001152607"/>
    </source>
</evidence>
<comment type="caution">
    <text evidence="2">The sequence shown here is derived from an EMBL/GenBank/DDBJ whole genome shotgun (WGS) entry which is preliminary data.</text>
</comment>
<reference evidence="2" key="1">
    <citation type="submission" date="2023-01" db="EMBL/GenBank/DDBJ databases">
        <authorList>
            <person name="Van Ghelder C."/>
            <person name="Rancurel C."/>
        </authorList>
    </citation>
    <scope>NUCLEOTIDE SEQUENCE</scope>
    <source>
        <strain evidence="2">CNCM I-4278</strain>
    </source>
</reference>
<accession>A0A9W4UGF6</accession>
<feature type="region of interest" description="Disordered" evidence="1">
    <location>
        <begin position="238"/>
        <end position="274"/>
    </location>
</feature>
<sequence>MSDADALQNARRQDPESPNNATQPSIQSCPKNTEKEATKNTSSSNIDQEGEKEKMEDPSTTNAPPLPNSEPASLQEAHQDDQPSSFSTAVDPPPQPPRVLHEATQYTPEINLTVNTLQIAPHTINLLNSLYPPPLPPPTAPAATRAYIIPQRRPEKQTPHIVENPDTATEFPRPAEREYLLRSISEWDTEDALFFQKQMRMQEDLAKIARDNLEGWFLGLRGEFEEKTGRVLGRCSVGEEEGNEDLGTWNLWEDEDEDSNVDEVGDEDEGENQE</sequence>
<name>A0A9W4UGF6_9PLEO</name>
<feature type="compositionally biased region" description="Polar residues" evidence="1">
    <location>
        <begin position="16"/>
        <end position="31"/>
    </location>
</feature>
<evidence type="ECO:0000256" key="1">
    <source>
        <dbReference type="SAM" id="MobiDB-lite"/>
    </source>
</evidence>